<evidence type="ECO:0000256" key="1">
    <source>
        <dbReference type="SAM" id="Phobius"/>
    </source>
</evidence>
<evidence type="ECO:0000313" key="3">
    <source>
        <dbReference type="Proteomes" id="UP000177478"/>
    </source>
</evidence>
<accession>A0A1F8G0T8</accession>
<proteinExistence type="predicted"/>
<evidence type="ECO:0000313" key="2">
    <source>
        <dbReference type="EMBL" id="OGN18972.1"/>
    </source>
</evidence>
<organism evidence="2 3">
    <name type="scientific">Candidatus Yanofskybacteria bacterium RIFCSPHIGHO2_12_FULL_45_19b</name>
    <dbReference type="NCBI Taxonomy" id="1802689"/>
    <lineage>
        <taxon>Bacteria</taxon>
        <taxon>Candidatus Yanofskyibacteriota</taxon>
    </lineage>
</organism>
<keyword evidence="1" id="KW-0812">Transmembrane</keyword>
<dbReference type="Proteomes" id="UP000177478">
    <property type="component" value="Unassembled WGS sequence"/>
</dbReference>
<feature type="transmembrane region" description="Helical" evidence="1">
    <location>
        <begin position="45"/>
        <end position="69"/>
    </location>
</feature>
<name>A0A1F8G0T8_9BACT</name>
<sequence>MRMAIVLVILDLFSAVLIGLATVRAVAWMARISKDRFEVVDGVKLFLASATIAFSVFAVSGLFLSWDLVGFQREMDKELQPIKQEFRLVVESRPWGFRLKGEERLLDFGGELDRVIQKRDQVLRDYGAVIWGDWMTRQGNGGSRNSVEFSAIYIPHKSFFGLIFQVLVPPAQEQSKPSSAVRQTRAVSFLNTI</sequence>
<gene>
    <name evidence="2" type="ORF">A3F25_02620</name>
</gene>
<keyword evidence="1" id="KW-0472">Membrane</keyword>
<keyword evidence="1" id="KW-1133">Transmembrane helix</keyword>
<protein>
    <submittedName>
        <fullName evidence="2">Uncharacterized protein</fullName>
    </submittedName>
</protein>
<comment type="caution">
    <text evidence="2">The sequence shown here is derived from an EMBL/GenBank/DDBJ whole genome shotgun (WGS) entry which is preliminary data.</text>
</comment>
<dbReference type="EMBL" id="MGKD01000025">
    <property type="protein sequence ID" value="OGN18972.1"/>
    <property type="molecule type" value="Genomic_DNA"/>
</dbReference>
<dbReference type="AlphaFoldDB" id="A0A1F8G0T8"/>
<reference evidence="2 3" key="1">
    <citation type="journal article" date="2016" name="Nat. Commun.">
        <title>Thousands of microbial genomes shed light on interconnected biogeochemical processes in an aquifer system.</title>
        <authorList>
            <person name="Anantharaman K."/>
            <person name="Brown C.T."/>
            <person name="Hug L.A."/>
            <person name="Sharon I."/>
            <person name="Castelle C.J."/>
            <person name="Probst A.J."/>
            <person name="Thomas B.C."/>
            <person name="Singh A."/>
            <person name="Wilkins M.J."/>
            <person name="Karaoz U."/>
            <person name="Brodie E.L."/>
            <person name="Williams K.H."/>
            <person name="Hubbard S.S."/>
            <person name="Banfield J.F."/>
        </authorList>
    </citation>
    <scope>NUCLEOTIDE SEQUENCE [LARGE SCALE GENOMIC DNA]</scope>
</reference>